<accession>X1U626</accession>
<organism evidence="6">
    <name type="scientific">marine sediment metagenome</name>
    <dbReference type="NCBI Taxonomy" id="412755"/>
    <lineage>
        <taxon>unclassified sequences</taxon>
        <taxon>metagenomes</taxon>
        <taxon>ecological metagenomes</taxon>
    </lineage>
</organism>
<evidence type="ECO:0008006" key="7">
    <source>
        <dbReference type="Google" id="ProtNLM"/>
    </source>
</evidence>
<comment type="caution">
    <text evidence="6">The sequence shown here is derived from an EMBL/GenBank/DDBJ whole genome shotgun (WGS) entry which is preliminary data.</text>
</comment>
<evidence type="ECO:0000259" key="5">
    <source>
        <dbReference type="PROSITE" id="PS51078"/>
    </source>
</evidence>
<dbReference type="SUPFAM" id="SSF55781">
    <property type="entry name" value="GAF domain-like"/>
    <property type="match status" value="1"/>
</dbReference>
<dbReference type="GO" id="GO:0045892">
    <property type="term" value="P:negative regulation of DNA-templated transcription"/>
    <property type="evidence" value="ECO:0007669"/>
    <property type="project" value="TreeGrafter"/>
</dbReference>
<keyword evidence="1" id="KW-0805">Transcription regulation</keyword>
<evidence type="ECO:0000256" key="2">
    <source>
        <dbReference type="ARBA" id="ARBA00023125"/>
    </source>
</evidence>
<sequence>MVETLIRFYRIIELLENSSELRLKDIADSLNMDKSTIHRFLKTLLKYNFVKINPSNKKYSLGLKFLNIATKLIDSIDIRNIAHPYLIELEEISNETIHLTTFDGKRVVYIDKIESREPIRMYSRIGNIAPINCTAAGKVILAFQPEGVINSIIENLDFIPLTKNTITDKEEFIKALKDIRSTGFAIDNSEHEENICCIAAPIKDYSRGVKYAISISAIKARMDLPKLITFKDILIDKANKIS</sequence>
<reference evidence="6" key="1">
    <citation type="journal article" date="2014" name="Front. Microbiol.">
        <title>High frequency of phylogenetically diverse reductive dehalogenase-homologous genes in deep subseafloor sedimentary metagenomes.</title>
        <authorList>
            <person name="Kawai M."/>
            <person name="Futagami T."/>
            <person name="Toyoda A."/>
            <person name="Takaki Y."/>
            <person name="Nishi S."/>
            <person name="Hori S."/>
            <person name="Arai W."/>
            <person name="Tsubouchi T."/>
            <person name="Morono Y."/>
            <person name="Uchiyama I."/>
            <person name="Ito T."/>
            <person name="Fujiyama A."/>
            <person name="Inagaki F."/>
            <person name="Takami H."/>
        </authorList>
    </citation>
    <scope>NUCLEOTIDE SEQUENCE</scope>
    <source>
        <strain evidence="6">Expedition CK06-06</strain>
    </source>
</reference>
<proteinExistence type="predicted"/>
<dbReference type="GO" id="GO:0003677">
    <property type="term" value="F:DNA binding"/>
    <property type="evidence" value="ECO:0007669"/>
    <property type="project" value="UniProtKB-KW"/>
</dbReference>
<dbReference type="EMBL" id="BARW01015483">
    <property type="protein sequence ID" value="GAI95300.1"/>
    <property type="molecule type" value="Genomic_DNA"/>
</dbReference>
<dbReference type="PROSITE" id="PS51078">
    <property type="entry name" value="ICLR_ED"/>
    <property type="match status" value="1"/>
</dbReference>
<dbReference type="SMART" id="SM00346">
    <property type="entry name" value="HTH_ICLR"/>
    <property type="match status" value="1"/>
</dbReference>
<evidence type="ECO:0000256" key="3">
    <source>
        <dbReference type="ARBA" id="ARBA00023163"/>
    </source>
</evidence>
<feature type="domain" description="IclR-ED" evidence="5">
    <location>
        <begin position="64"/>
        <end position="242"/>
    </location>
</feature>
<evidence type="ECO:0000313" key="6">
    <source>
        <dbReference type="EMBL" id="GAI95300.1"/>
    </source>
</evidence>
<keyword evidence="3" id="KW-0804">Transcription</keyword>
<dbReference type="Gene3D" id="3.30.450.40">
    <property type="match status" value="1"/>
</dbReference>
<dbReference type="InterPro" id="IPR005471">
    <property type="entry name" value="Tscrpt_reg_IclR_N"/>
</dbReference>
<dbReference type="AlphaFoldDB" id="X1U626"/>
<dbReference type="InterPro" id="IPR029016">
    <property type="entry name" value="GAF-like_dom_sf"/>
</dbReference>
<dbReference type="GO" id="GO:0003700">
    <property type="term" value="F:DNA-binding transcription factor activity"/>
    <property type="evidence" value="ECO:0007669"/>
    <property type="project" value="TreeGrafter"/>
</dbReference>
<gene>
    <name evidence="6" type="ORF">S12H4_27163</name>
</gene>
<dbReference type="Gene3D" id="1.10.10.10">
    <property type="entry name" value="Winged helix-like DNA-binding domain superfamily/Winged helix DNA-binding domain"/>
    <property type="match status" value="1"/>
</dbReference>
<evidence type="ECO:0000256" key="1">
    <source>
        <dbReference type="ARBA" id="ARBA00023015"/>
    </source>
</evidence>
<dbReference type="Pfam" id="PF09339">
    <property type="entry name" value="HTH_IclR"/>
    <property type="match status" value="1"/>
</dbReference>
<dbReference type="SUPFAM" id="SSF46785">
    <property type="entry name" value="Winged helix' DNA-binding domain"/>
    <property type="match status" value="1"/>
</dbReference>
<feature type="non-terminal residue" evidence="6">
    <location>
        <position position="242"/>
    </location>
</feature>
<protein>
    <recommendedName>
        <fullName evidence="7">HTH iclR-type domain-containing protein</fullName>
    </recommendedName>
</protein>
<evidence type="ECO:0000259" key="4">
    <source>
        <dbReference type="PROSITE" id="PS51077"/>
    </source>
</evidence>
<dbReference type="PANTHER" id="PTHR30136:SF35">
    <property type="entry name" value="HTH-TYPE TRANSCRIPTIONAL REGULATOR RV1719"/>
    <property type="match status" value="1"/>
</dbReference>
<dbReference type="InterPro" id="IPR050707">
    <property type="entry name" value="HTH_MetabolicPath_Reg"/>
</dbReference>
<name>X1U626_9ZZZZ</name>
<dbReference type="PROSITE" id="PS51077">
    <property type="entry name" value="HTH_ICLR"/>
    <property type="match status" value="1"/>
</dbReference>
<dbReference type="InterPro" id="IPR036390">
    <property type="entry name" value="WH_DNA-bd_sf"/>
</dbReference>
<dbReference type="InterPro" id="IPR014757">
    <property type="entry name" value="Tscrpt_reg_IclR_C"/>
</dbReference>
<dbReference type="InterPro" id="IPR036388">
    <property type="entry name" value="WH-like_DNA-bd_sf"/>
</dbReference>
<keyword evidence="2" id="KW-0238">DNA-binding</keyword>
<dbReference type="Pfam" id="PF01614">
    <property type="entry name" value="IclR_C"/>
    <property type="match status" value="1"/>
</dbReference>
<dbReference type="PANTHER" id="PTHR30136">
    <property type="entry name" value="HELIX-TURN-HELIX TRANSCRIPTIONAL REGULATOR, ICLR FAMILY"/>
    <property type="match status" value="1"/>
</dbReference>
<feature type="domain" description="HTH iclR-type" evidence="4">
    <location>
        <begin position="2"/>
        <end position="63"/>
    </location>
</feature>